<dbReference type="InterPro" id="IPR006195">
    <property type="entry name" value="aa-tRNA-synth_II"/>
</dbReference>
<comment type="subcellular location">
    <subcellularLocation>
        <location evidence="7">Cytoplasm</location>
    </subcellularLocation>
</comment>
<dbReference type="PROSITE" id="PS50862">
    <property type="entry name" value="AA_TRNA_LIGASE_II"/>
    <property type="match status" value="1"/>
</dbReference>
<gene>
    <name evidence="7" type="primary">aspS</name>
    <name evidence="9" type="ORF">TM7x_03395</name>
</gene>
<dbReference type="InterPro" id="IPR004365">
    <property type="entry name" value="NA-bd_OB_tRNA"/>
</dbReference>
<dbReference type="Gene3D" id="3.30.1360.30">
    <property type="entry name" value="GAD-like domain"/>
    <property type="match status" value="1"/>
</dbReference>
<dbReference type="HAMAP" id="MF_00044">
    <property type="entry name" value="Asp_tRNA_synth_type1"/>
    <property type="match status" value="1"/>
</dbReference>
<comment type="function">
    <text evidence="7">Aspartyl-tRNA synthetase with relaxed tRNA specificity since it is able to aspartylate not only its cognate tRNA(Asp) but also tRNA(Asn). Reaction proceeds in two steps: L-aspartate is first activated by ATP to form Asp-AMP and then transferred to the acceptor end of tRNA(Asp/Asn).</text>
</comment>
<comment type="similarity">
    <text evidence="1 7">Belongs to the class-II aminoacyl-tRNA synthetase family. Type 1 subfamily.</text>
</comment>
<evidence type="ECO:0000256" key="6">
    <source>
        <dbReference type="ARBA" id="ARBA00023146"/>
    </source>
</evidence>
<dbReference type="Gene3D" id="2.40.50.140">
    <property type="entry name" value="Nucleic acid-binding proteins"/>
    <property type="match status" value="1"/>
</dbReference>
<keyword evidence="6 7" id="KW-0030">Aminoacyl-tRNA synthetase</keyword>
<protein>
    <recommendedName>
        <fullName evidence="7">Aspartate--tRNA(Asp/Asn) ligase</fullName>
        <ecNumber evidence="7">6.1.1.23</ecNumber>
    </recommendedName>
    <alternativeName>
        <fullName evidence="7">Aspartyl-tRNA synthetase</fullName>
        <shortName evidence="7">AspRS</shortName>
    </alternativeName>
    <alternativeName>
        <fullName evidence="7">Non-discriminating aspartyl-tRNA synthetase</fullName>
        <shortName evidence="7">ND-AspRS</shortName>
    </alternativeName>
</protein>
<reference evidence="9 10" key="1">
    <citation type="journal article" date="2015" name="Proc. Natl. Acad. Sci. U.S.A.">
        <title>Cultivation of a human-associated TM7 phylotype reveals a reduced genome and epibiotic parasitic lifestyle.</title>
        <authorList>
            <person name="He X."/>
            <person name="McLean J.S."/>
            <person name="Edlund A."/>
            <person name="Yooseph S."/>
            <person name="Hall A.P."/>
            <person name="Liu S.Y."/>
            <person name="Dorrestein P.C."/>
            <person name="Esquenazi E."/>
            <person name="Hunter R.C."/>
            <person name="Cheng G."/>
            <person name="Nelson K.E."/>
            <person name="Lux R."/>
            <person name="Shi W."/>
        </authorList>
    </citation>
    <scope>NUCLEOTIDE SEQUENCE [LARGE SCALE GENOMIC DNA]</scope>
    <source>
        <strain evidence="9 10">TM7x</strain>
    </source>
</reference>
<dbReference type="KEGG" id="sox:TM7x_03395"/>
<comment type="subunit">
    <text evidence="7">Homodimer.</text>
</comment>
<dbReference type="PRINTS" id="PR01042">
    <property type="entry name" value="TRNASYNTHASP"/>
</dbReference>
<dbReference type="InterPro" id="IPR047089">
    <property type="entry name" value="Asp-tRNA-ligase_1_N"/>
</dbReference>
<evidence type="ECO:0000256" key="3">
    <source>
        <dbReference type="ARBA" id="ARBA00022741"/>
    </source>
</evidence>
<feature type="binding site" evidence="7">
    <location>
        <position position="220"/>
    </location>
    <ligand>
        <name>L-aspartate</name>
        <dbReference type="ChEBI" id="CHEBI:29991"/>
    </ligand>
</feature>
<feature type="binding site" evidence="7">
    <location>
        <position position="476"/>
    </location>
    <ligand>
        <name>L-aspartate</name>
        <dbReference type="ChEBI" id="CHEBI:29991"/>
    </ligand>
</feature>
<dbReference type="GO" id="GO:0005524">
    <property type="term" value="F:ATP binding"/>
    <property type="evidence" value="ECO:0007669"/>
    <property type="project" value="UniProtKB-UniRule"/>
</dbReference>
<dbReference type="SUPFAM" id="SSF50249">
    <property type="entry name" value="Nucleic acid-binding proteins"/>
    <property type="match status" value="1"/>
</dbReference>
<dbReference type="CDD" id="cd04317">
    <property type="entry name" value="EcAspRS_like_N"/>
    <property type="match status" value="1"/>
</dbReference>
<evidence type="ECO:0000259" key="8">
    <source>
        <dbReference type="PROSITE" id="PS50862"/>
    </source>
</evidence>
<evidence type="ECO:0000313" key="10">
    <source>
        <dbReference type="Proteomes" id="UP000030902"/>
    </source>
</evidence>
<feature type="domain" description="Aminoacyl-transfer RNA synthetases class-II family profile" evidence="8">
    <location>
        <begin position="144"/>
        <end position="587"/>
    </location>
</feature>
<comment type="catalytic activity">
    <reaction evidence="7">
        <text>tRNA(Asx) + L-aspartate + ATP = L-aspartyl-tRNA(Asx) + AMP + diphosphate</text>
        <dbReference type="Rhea" id="RHEA:18349"/>
        <dbReference type="Rhea" id="RHEA-COMP:9710"/>
        <dbReference type="Rhea" id="RHEA-COMP:9711"/>
        <dbReference type="ChEBI" id="CHEBI:29991"/>
        <dbReference type="ChEBI" id="CHEBI:30616"/>
        <dbReference type="ChEBI" id="CHEBI:33019"/>
        <dbReference type="ChEBI" id="CHEBI:78442"/>
        <dbReference type="ChEBI" id="CHEBI:78516"/>
        <dbReference type="ChEBI" id="CHEBI:456215"/>
        <dbReference type="EC" id="6.1.1.23"/>
    </reaction>
</comment>
<dbReference type="Pfam" id="PF01336">
    <property type="entry name" value="tRNA_anti-codon"/>
    <property type="match status" value="1"/>
</dbReference>
<dbReference type="InterPro" id="IPR004524">
    <property type="entry name" value="Asp-tRNA-ligase_1"/>
</dbReference>
<dbReference type="GO" id="GO:0005737">
    <property type="term" value="C:cytoplasm"/>
    <property type="evidence" value="ECO:0007669"/>
    <property type="project" value="UniProtKB-SubCell"/>
</dbReference>
<dbReference type="InterPro" id="IPR045864">
    <property type="entry name" value="aa-tRNA-synth_II/BPL/LPL"/>
</dbReference>
<feature type="binding site" evidence="7">
    <location>
        <begin position="220"/>
        <end position="222"/>
    </location>
    <ligand>
        <name>ATP</name>
        <dbReference type="ChEBI" id="CHEBI:30616"/>
    </ligand>
</feature>
<evidence type="ECO:0000256" key="4">
    <source>
        <dbReference type="ARBA" id="ARBA00022840"/>
    </source>
</evidence>
<dbReference type="Pfam" id="PF00152">
    <property type="entry name" value="tRNA-synt_2"/>
    <property type="match status" value="1"/>
</dbReference>
<dbReference type="InterPro" id="IPR012340">
    <property type="entry name" value="NA-bd_OB-fold"/>
</dbReference>
<dbReference type="PANTHER" id="PTHR22594:SF5">
    <property type="entry name" value="ASPARTATE--TRNA LIGASE, MITOCHONDRIAL"/>
    <property type="match status" value="1"/>
</dbReference>
<feature type="binding site" evidence="7">
    <location>
        <position position="174"/>
    </location>
    <ligand>
        <name>L-aspartate</name>
        <dbReference type="ChEBI" id="CHEBI:29991"/>
    </ligand>
</feature>
<keyword evidence="10" id="KW-1185">Reference proteome</keyword>
<feature type="site" description="Important for tRNA non-discrimination" evidence="7">
    <location>
        <position position="81"/>
    </location>
</feature>
<feature type="binding site" evidence="7">
    <location>
        <position position="514"/>
    </location>
    <ligand>
        <name>ATP</name>
        <dbReference type="ChEBI" id="CHEBI:30616"/>
    </ligand>
</feature>
<dbReference type="RefSeq" id="WP_052198867.1">
    <property type="nucleotide sequence ID" value="NZ_CP007496.1"/>
</dbReference>
<keyword evidence="5 7" id="KW-0648">Protein biosynthesis</keyword>
<dbReference type="Proteomes" id="UP000030902">
    <property type="component" value="Chromosome"/>
</dbReference>
<evidence type="ECO:0000313" key="9">
    <source>
        <dbReference type="EMBL" id="AJA06628.1"/>
    </source>
</evidence>
<dbReference type="GO" id="GO:0050560">
    <property type="term" value="F:aspartate-tRNA(Asn) ligase activity"/>
    <property type="evidence" value="ECO:0007669"/>
    <property type="project" value="UniProtKB-EC"/>
</dbReference>
<keyword evidence="7" id="KW-0963">Cytoplasm</keyword>
<keyword evidence="3 7" id="KW-0547">Nucleotide-binding</keyword>
<dbReference type="GO" id="GO:0006422">
    <property type="term" value="P:aspartyl-tRNA aminoacylation"/>
    <property type="evidence" value="ECO:0007669"/>
    <property type="project" value="UniProtKB-UniRule"/>
</dbReference>
<dbReference type="Pfam" id="PF02938">
    <property type="entry name" value="GAD"/>
    <property type="match status" value="2"/>
</dbReference>
<sequence>MKNRILAAKTSDEVGKSITVAGWVHSRRDHGGLIFIDLRDHTGLVQLVINPEQAEAFRLAESLRDEFVIRASGVVTERGEGLKNPNIASGNVEIVVENLEILNRAETLPIQPFAEENQAGEDLRFKYRYLDLRRPKMQQMLKKRAEMYRRMHQYMDERQFIEIQTPILANSSPEGARDFLIPSRLQEGKFYALPQAPQQFKQLLMVGGVPRYYQLAACFRDEDPRADRLYGEFYQLDLEMSFVEDGEEVRREVEPLMRQLATEFAGKKLLDLSDLSVGEGSPIPRISYRDAMETYGSDKPDLRFGMELIELTDVFADTEFGVFKNAECIKAICVKNGASLSRKQIDQFTDIAKSEGAGGLAYIKYATIKNTDEAQGHVIPMHTNAPCFYDVISPVAKFLSDEEHKLLIEKMNPEDGDVIFFGADARPVVNAVLGRLRNEFATHFNLKDPSVVAFAWIIDFPFYEWDDHGKKLDFGHNPFSMPKGGLKALESATTDTEKLAIVADQFDMVMNGYEICSGGVRNHNPAVLYKVFDLLGFSKSYVEEKFGAMLNAFKYGAPPHAGCAFGVDRILMELIDETNVRETLAFPKNGSGVDVMMDSPSTVDPVQLRELGL</sequence>
<dbReference type="SUPFAM" id="SSF55681">
    <property type="entry name" value="Class II aaRS and biotin synthetases"/>
    <property type="match status" value="1"/>
</dbReference>
<dbReference type="AlphaFoldDB" id="A0A6S4GRJ7"/>
<dbReference type="EMBL" id="CP007496">
    <property type="protein sequence ID" value="AJA06628.1"/>
    <property type="molecule type" value="Genomic_DNA"/>
</dbReference>
<name>A0A6S4GRJ7_9BACT</name>
<dbReference type="PANTHER" id="PTHR22594">
    <property type="entry name" value="ASPARTYL/LYSYL-TRNA SYNTHETASE"/>
    <property type="match status" value="1"/>
</dbReference>
<feature type="binding site" evidence="7">
    <location>
        <begin position="566"/>
        <end position="569"/>
    </location>
    <ligand>
        <name>ATP</name>
        <dbReference type="ChEBI" id="CHEBI:30616"/>
    </ligand>
</feature>
<dbReference type="EC" id="6.1.1.23" evidence="7"/>
<dbReference type="GO" id="GO:0003676">
    <property type="term" value="F:nucleic acid binding"/>
    <property type="evidence" value="ECO:0007669"/>
    <property type="project" value="InterPro"/>
</dbReference>
<feature type="binding site" evidence="7">
    <location>
        <position position="521"/>
    </location>
    <ligand>
        <name>L-aspartate</name>
        <dbReference type="ChEBI" id="CHEBI:29991"/>
    </ligand>
</feature>
<proteinExistence type="inferred from homology"/>
<evidence type="ECO:0000256" key="1">
    <source>
        <dbReference type="ARBA" id="ARBA00006303"/>
    </source>
</evidence>
<dbReference type="NCBIfam" id="NF001750">
    <property type="entry name" value="PRK00476.1"/>
    <property type="match status" value="1"/>
</dbReference>
<evidence type="ECO:0000256" key="7">
    <source>
        <dbReference type="HAMAP-Rule" id="MF_00044"/>
    </source>
</evidence>
<keyword evidence="2 7" id="KW-0436">Ligase</keyword>
<feature type="region of interest" description="Aspartate" evidence="7">
    <location>
        <begin position="198"/>
        <end position="201"/>
    </location>
</feature>
<dbReference type="InterPro" id="IPR004364">
    <property type="entry name" value="Aa-tRNA-synt_II"/>
</dbReference>
<evidence type="ECO:0000256" key="2">
    <source>
        <dbReference type="ARBA" id="ARBA00022598"/>
    </source>
</evidence>
<keyword evidence="4 7" id="KW-0067">ATP-binding</keyword>
<accession>A0A6S4GRJ7</accession>
<dbReference type="InterPro" id="IPR004115">
    <property type="entry name" value="GAD-like_sf"/>
</dbReference>
<dbReference type="InterPro" id="IPR029351">
    <property type="entry name" value="GAD_dom"/>
</dbReference>
<comment type="caution">
    <text evidence="7">Lacks conserved residue(s) required for the propagation of feature annotation.</text>
</comment>
<dbReference type="GO" id="GO:0004815">
    <property type="term" value="F:aspartate-tRNA ligase activity"/>
    <property type="evidence" value="ECO:0007669"/>
    <property type="project" value="UniProtKB-UniRule"/>
</dbReference>
<dbReference type="Gene3D" id="3.30.930.10">
    <property type="entry name" value="Bira Bifunctional Protein, Domain 2"/>
    <property type="match status" value="1"/>
</dbReference>
<evidence type="ECO:0000256" key="5">
    <source>
        <dbReference type="ARBA" id="ARBA00022917"/>
    </source>
</evidence>
<dbReference type="NCBIfam" id="TIGR00459">
    <property type="entry name" value="aspS_bact"/>
    <property type="match status" value="1"/>
</dbReference>
<feature type="site" description="Important for tRNA non-discrimination" evidence="7">
    <location>
        <position position="30"/>
    </location>
</feature>
<organism evidence="9 10">
    <name type="scientific">Candidatus Nanosynbacter lyticus</name>
    <dbReference type="NCBI Taxonomy" id="2093824"/>
    <lineage>
        <taxon>Bacteria</taxon>
        <taxon>Candidatus Saccharimonadota</taxon>
        <taxon>Candidatus Saccharimonadia</taxon>
        <taxon>Candidatus Nanosynbacterales</taxon>
        <taxon>Candidatus Nanosynbacteraceae</taxon>
        <taxon>Candidatus Nanosynbacter</taxon>
    </lineage>
</organism>
<dbReference type="SUPFAM" id="SSF55261">
    <property type="entry name" value="GAD domain-like"/>
    <property type="match status" value="1"/>
</dbReference>
<dbReference type="InterPro" id="IPR002312">
    <property type="entry name" value="Asp/Asn-tRNA-synth_IIb"/>
</dbReference>